<dbReference type="Gene3D" id="1.10.10.10">
    <property type="entry name" value="Winged helix-like DNA-binding domain superfamily/Winged helix DNA-binding domain"/>
    <property type="match status" value="1"/>
</dbReference>
<keyword evidence="10" id="KW-0862">Zinc</keyword>
<dbReference type="SMART" id="SM00182">
    <property type="entry name" value="CULLIN"/>
    <property type="match status" value="1"/>
</dbReference>
<evidence type="ECO:0000256" key="2">
    <source>
        <dbReference type="ARBA" id="ARBA00004955"/>
    </source>
</evidence>
<dbReference type="GO" id="GO:0046872">
    <property type="term" value="F:metal ion binding"/>
    <property type="evidence" value="ECO:0007669"/>
    <property type="project" value="UniProtKB-KW"/>
</dbReference>
<dbReference type="PROSITE" id="PS00485">
    <property type="entry name" value="A_DEAMINASE"/>
    <property type="match status" value="1"/>
</dbReference>
<dbReference type="SUPFAM" id="SSF75632">
    <property type="entry name" value="Cullin homology domain"/>
    <property type="match status" value="1"/>
</dbReference>
<feature type="region of interest" description="Disordered" evidence="16">
    <location>
        <begin position="741"/>
        <end position="771"/>
    </location>
</feature>
<dbReference type="InterPro" id="IPR036317">
    <property type="entry name" value="Cullin_homology_sf"/>
</dbReference>
<dbReference type="SMART" id="SM01013">
    <property type="entry name" value="APC2"/>
    <property type="match status" value="1"/>
</dbReference>
<evidence type="ECO:0000256" key="8">
    <source>
        <dbReference type="ARBA" id="ARBA00022776"/>
    </source>
</evidence>
<dbReference type="FunFam" id="4.10.800.20:FF:000001">
    <property type="entry name" value="AMP deaminase"/>
    <property type="match status" value="1"/>
</dbReference>
<dbReference type="GO" id="GO:0031625">
    <property type="term" value="F:ubiquitin protein ligase binding"/>
    <property type="evidence" value="ECO:0007669"/>
    <property type="project" value="InterPro"/>
</dbReference>
<dbReference type="InterPro" id="IPR032466">
    <property type="entry name" value="Metal_Hydrolase"/>
</dbReference>
<evidence type="ECO:0000256" key="3">
    <source>
        <dbReference type="ARBA" id="ARBA00006676"/>
    </source>
</evidence>
<dbReference type="EC" id="3.5.4.6" evidence="4"/>
<comment type="cofactor">
    <cofactor evidence="1">
        <name>Zn(2+)</name>
        <dbReference type="ChEBI" id="CHEBI:29105"/>
    </cofactor>
</comment>
<dbReference type="Gene3D" id="3.20.20.140">
    <property type="entry name" value="Metal-dependent hydrolases"/>
    <property type="match status" value="1"/>
</dbReference>
<dbReference type="OrthoDB" id="1723809at2759"/>
<evidence type="ECO:0000256" key="13">
    <source>
        <dbReference type="ARBA" id="ARBA00072037"/>
    </source>
</evidence>
<keyword evidence="6" id="KW-0132">Cell division</keyword>
<dbReference type="InterPro" id="IPR014786">
    <property type="entry name" value="ANAPC2_C"/>
</dbReference>
<dbReference type="Pfam" id="PF08672">
    <property type="entry name" value="ANAPC2"/>
    <property type="match status" value="1"/>
</dbReference>
<dbReference type="InterPro" id="IPR006650">
    <property type="entry name" value="A/AMP_deam_AS"/>
</dbReference>
<evidence type="ECO:0000256" key="9">
    <source>
        <dbReference type="ARBA" id="ARBA00022801"/>
    </source>
</evidence>
<sequence>MAEATGTDPAASEAFKVTVREKWEHAFRRMNGDQPGASGLLNFTKAWDLAQKFLWPRDIRVQQTRDFDPVALKAAFQLIAKTKMLWILVECFVQDLRNQFGIIQEEIEQFMMQYMESNEDVKVIKNMIFRLAEWYSAWAPVPELGSLLNTTFTTEFQTHLFSSLPPSFPGAFKRLCEWSVGASQDEHLWKAFEVLGLLDRYENLIASICYEQIEAQTQQLCAGNWSEQMLPTMRSWMQEKIVPWMIHPYGRSARTNDDMHNMVAGIGTRFDFHVCKSLCELRITEIFDIIVDYPDSNPALIDLRDCLQRVDMRGDLVSTLRRLIRKRLLHPGADTKDILTQYVSMIRCLRVIDPPGVLLHKVADPVRRYLRERPDTIRSIVASLVGEGGDLVDENEPPQPLQMQVEDYSDANWEPDPIDAGPEFRTNKPSDVISTLVSIYDSKDLFVKELQVLLAQRLLAITDGKFERERRNIEILKVRFGEAPLQVCEVMLRDMTDSRRIDQHVQAQNPSVLHPTIISKHFWPSLQTSPMKMSGQFKRIMEEYAKEFAAFKPDKRLRYLPQLGTVDLSIELKNRTVDVTVPPLEAGIIELFSIKDTWFVDDLAKELNVDSASVRKGLDTWVDHGVVCETEKNIFILLEEANGAATAPIRATTSRHGIIEEQEPVVSPAQQQEAEQMRVYWKFIQGMLTNVGALPLDRIQTMLKLAPNYSRTIEQLGAFMEAARREGLVILVMVDGQDGMEGHSGEYSTPQNGEKEFFTPPGSSANDHPLNEAKHGYFPYNEEKTLLHIEEKMAAHRRLSQGTPGSGSLRLSPLNDRITPHVSPLILPRQAQQLADDLSALHLAPDDESELKVESHVGETENAAFTHELQVLYQNLQKCLDLRDRYMRLSRQRLGDDPRDHDEEFTGLDEQVQGVAGVRPDAKITDRKPIQRELEPWKVYPKPPPPHWHWKDKKPAVPNSLDYVDEEFDFSKCEIPTADNRGFELDDKGVYQVFEDVAASDKRPIFEVPSIREYYMDLDFVLGVISDGPTKSFAFRRLKYLASKWSLYSLLNEYREVADMKKVPHRDFYNVRKVDTHVHHSSCMNQKHLLRFIKSKMKRSPDDVVIIRDGQKLTLAQVFESLRLSAYDLSIDTLDMHAHSDSFHRFDKFNLKYNPIGESRLREIFLKTDNYIEGRYLAELTKEVMSDLEQSKYQNGEWRISIYGRNIHEWDKIAKWVIRNKLFSHNVRWLVQIPRLYDTFKQNGSVQNFENVIRNVFHPLFEVTKDPSAYPELHVFLQRVVGFDSVDDESKPERRIHRKFPFPRVWDSNQTPPYSYWIYYLYANLTSLNNWRRARGFNTFVLRPHCGEAGDPDHLTSAFLTSHSISHGILLRKVPALQYLFYLKQIGIAMSPLSNNSLFLTYERNPFPDFFKIGLNVSLSTDDPLQFHFTKEPLLEEYSVAAHIYKFTQASLAELARNSVIQSGFEMEVKRHWLGRTWYLPGAEGNDINKTNVPDIRLAYRRETLLEELQIIRTSQQIASPVADVTALNPTSDLIAAKAMRPSS</sequence>
<comment type="similarity">
    <text evidence="3">Belongs to the metallo-dependent hydrolases superfamily. Adenosine and AMP deaminases family.</text>
</comment>
<dbReference type="GO" id="GO:0032264">
    <property type="term" value="P:IMP salvage"/>
    <property type="evidence" value="ECO:0007669"/>
    <property type="project" value="InterPro"/>
</dbReference>
<gene>
    <name evidence="18" type="ORF">A7U60_g2913</name>
</gene>
<dbReference type="SUPFAM" id="SSF46785">
    <property type="entry name" value="Winged helix' DNA-binding domain"/>
    <property type="match status" value="1"/>
</dbReference>
<dbReference type="SUPFAM" id="SSF51556">
    <property type="entry name" value="Metallo-dependent hydrolases"/>
    <property type="match status" value="1"/>
</dbReference>
<dbReference type="PANTHER" id="PTHR11359">
    <property type="entry name" value="AMP DEAMINASE"/>
    <property type="match status" value="1"/>
</dbReference>
<dbReference type="InterPro" id="IPR016158">
    <property type="entry name" value="Cullin_homology"/>
</dbReference>
<dbReference type="FunFam" id="3.20.20.140:FF:000035">
    <property type="entry name" value="Probable amp deaminase"/>
    <property type="match status" value="1"/>
</dbReference>
<dbReference type="GO" id="GO:0006511">
    <property type="term" value="P:ubiquitin-dependent protein catabolic process"/>
    <property type="evidence" value="ECO:0007669"/>
    <property type="project" value="InterPro"/>
</dbReference>
<dbReference type="Pfam" id="PF25773">
    <property type="entry name" value="TPR_ANAPC2"/>
    <property type="match status" value="1"/>
</dbReference>
<keyword evidence="12" id="KW-0131">Cell cycle</keyword>
<evidence type="ECO:0000256" key="6">
    <source>
        <dbReference type="ARBA" id="ARBA00022618"/>
    </source>
</evidence>
<reference evidence="18" key="1">
    <citation type="submission" date="2016-06" db="EMBL/GenBank/DDBJ databases">
        <title>Draft Genome sequence of the fungus Inonotus baumii.</title>
        <authorList>
            <person name="Zhu H."/>
            <person name="Lin W."/>
        </authorList>
    </citation>
    <scope>NUCLEOTIDE SEQUENCE</scope>
    <source>
        <strain evidence="18">821</strain>
    </source>
</reference>
<keyword evidence="9" id="KW-0378">Hydrolase</keyword>
<dbReference type="GO" id="GO:0051301">
    <property type="term" value="P:cell division"/>
    <property type="evidence" value="ECO:0007669"/>
    <property type="project" value="UniProtKB-KW"/>
</dbReference>
<dbReference type="NCBIfam" id="TIGR01429">
    <property type="entry name" value="AMP_deaminase"/>
    <property type="match status" value="1"/>
</dbReference>
<dbReference type="InterPro" id="IPR036390">
    <property type="entry name" value="WH_DNA-bd_sf"/>
</dbReference>
<dbReference type="Proteomes" id="UP000757232">
    <property type="component" value="Unassembled WGS sequence"/>
</dbReference>
<comment type="pathway">
    <text evidence="2">Purine metabolism; IMP biosynthesis via salvage pathway; IMP from AMP: step 1/1.</text>
</comment>
<dbReference type="InterPro" id="IPR006329">
    <property type="entry name" value="AMPD"/>
</dbReference>
<dbReference type="Pfam" id="PF19326">
    <property type="entry name" value="AMP_deaminase"/>
    <property type="match status" value="1"/>
</dbReference>
<dbReference type="CDD" id="cd01319">
    <property type="entry name" value="AMPD"/>
    <property type="match status" value="1"/>
</dbReference>
<evidence type="ECO:0000256" key="7">
    <source>
        <dbReference type="ARBA" id="ARBA00022723"/>
    </source>
</evidence>
<keyword evidence="8" id="KW-0498">Mitosis</keyword>
<dbReference type="GO" id="GO:0005829">
    <property type="term" value="C:cytosol"/>
    <property type="evidence" value="ECO:0007669"/>
    <property type="project" value="TreeGrafter"/>
</dbReference>
<evidence type="ECO:0000256" key="1">
    <source>
        <dbReference type="ARBA" id="ARBA00001947"/>
    </source>
</evidence>
<dbReference type="EMBL" id="LNZH02000146">
    <property type="protein sequence ID" value="OCB89884.1"/>
    <property type="molecule type" value="Genomic_DNA"/>
</dbReference>
<keyword evidence="11" id="KW-0546">Nucleotide metabolism</keyword>
<evidence type="ECO:0000256" key="11">
    <source>
        <dbReference type="ARBA" id="ARBA00023080"/>
    </source>
</evidence>
<dbReference type="PROSITE" id="PS50069">
    <property type="entry name" value="CULLIN_2"/>
    <property type="match status" value="1"/>
</dbReference>
<comment type="similarity">
    <text evidence="15">Belongs to the cullin family.</text>
</comment>
<evidence type="ECO:0000259" key="17">
    <source>
        <dbReference type="PROSITE" id="PS50069"/>
    </source>
</evidence>
<dbReference type="Gene3D" id="4.10.800.20">
    <property type="match status" value="1"/>
</dbReference>
<dbReference type="InterPro" id="IPR057975">
    <property type="entry name" value="TPR_ANAPC2"/>
</dbReference>
<evidence type="ECO:0000256" key="12">
    <source>
        <dbReference type="ARBA" id="ARBA00023306"/>
    </source>
</evidence>
<keyword evidence="7" id="KW-0479">Metal-binding</keyword>
<proteinExistence type="inferred from homology"/>
<feature type="domain" description="Cullin family profile" evidence="17">
    <location>
        <begin position="396"/>
        <end position="622"/>
    </location>
</feature>
<evidence type="ECO:0000256" key="15">
    <source>
        <dbReference type="PROSITE-ProRule" id="PRU00330"/>
    </source>
</evidence>
<evidence type="ECO:0000256" key="14">
    <source>
        <dbReference type="ARBA" id="ARBA00078830"/>
    </source>
</evidence>
<organism evidence="18 19">
    <name type="scientific">Sanghuangporus baumii</name>
    <name type="common">Phellinus baumii</name>
    <dbReference type="NCBI Taxonomy" id="108892"/>
    <lineage>
        <taxon>Eukaryota</taxon>
        <taxon>Fungi</taxon>
        <taxon>Dikarya</taxon>
        <taxon>Basidiomycota</taxon>
        <taxon>Agaricomycotina</taxon>
        <taxon>Agaricomycetes</taxon>
        <taxon>Hymenochaetales</taxon>
        <taxon>Hymenochaetaceae</taxon>
        <taxon>Sanghuangporus</taxon>
    </lineage>
</organism>
<dbReference type="Gene3D" id="3.30.230.130">
    <property type="entry name" value="Cullin, Chain C, Domain 2"/>
    <property type="match status" value="1"/>
</dbReference>
<evidence type="ECO:0000313" key="19">
    <source>
        <dbReference type="Proteomes" id="UP000757232"/>
    </source>
</evidence>
<evidence type="ECO:0000256" key="16">
    <source>
        <dbReference type="SAM" id="MobiDB-lite"/>
    </source>
</evidence>
<dbReference type="GO" id="GO:0046033">
    <property type="term" value="P:AMP metabolic process"/>
    <property type="evidence" value="ECO:0007669"/>
    <property type="project" value="TreeGrafter"/>
</dbReference>
<keyword evidence="19" id="KW-1185">Reference proteome</keyword>
<dbReference type="InterPro" id="IPR036388">
    <property type="entry name" value="WH-like_DNA-bd_sf"/>
</dbReference>
<evidence type="ECO:0000313" key="18">
    <source>
        <dbReference type="EMBL" id="OCB89884.1"/>
    </source>
</evidence>
<dbReference type="Gene3D" id="1.20.1310.10">
    <property type="entry name" value="Cullin Repeats"/>
    <property type="match status" value="1"/>
</dbReference>
<evidence type="ECO:0000256" key="5">
    <source>
        <dbReference type="ARBA" id="ARBA00016068"/>
    </source>
</evidence>
<protein>
    <recommendedName>
        <fullName evidence="13">AMP deaminase</fullName>
        <ecNumber evidence="4">3.5.4.6</ecNumber>
    </recommendedName>
    <alternativeName>
        <fullName evidence="5">Anaphase-promoting complex subunit 2</fullName>
    </alternativeName>
    <alternativeName>
        <fullName evidence="14">Myoadenylate deaminase</fullName>
    </alternativeName>
</protein>
<dbReference type="GO" id="GO:0003876">
    <property type="term" value="F:AMP deaminase activity"/>
    <property type="evidence" value="ECO:0007669"/>
    <property type="project" value="UniProtKB-EC"/>
</dbReference>
<name>A0A9Q5NDJ5_SANBA</name>
<comment type="caution">
    <text evidence="18">The sequence shown here is derived from an EMBL/GenBank/DDBJ whole genome shotgun (WGS) entry which is preliminary data.</text>
</comment>
<evidence type="ECO:0000256" key="10">
    <source>
        <dbReference type="ARBA" id="ARBA00022833"/>
    </source>
</evidence>
<dbReference type="PANTHER" id="PTHR11359:SF0">
    <property type="entry name" value="AMP DEAMINASE"/>
    <property type="match status" value="1"/>
</dbReference>
<evidence type="ECO:0000256" key="4">
    <source>
        <dbReference type="ARBA" id="ARBA00012775"/>
    </source>
</evidence>
<accession>A0A9Q5NDJ5</accession>